<evidence type="ECO:0000313" key="2">
    <source>
        <dbReference type="Proteomes" id="UP001153050"/>
    </source>
</evidence>
<accession>A0ABN8JW88</accession>
<evidence type="ECO:0000313" key="1">
    <source>
        <dbReference type="EMBL" id="CAH2401856.1"/>
    </source>
</evidence>
<dbReference type="EMBL" id="CAKXZT010000124">
    <property type="protein sequence ID" value="CAH2401856.1"/>
    <property type="molecule type" value="Genomic_DNA"/>
</dbReference>
<organism evidence="1 2">
    <name type="scientific">Mesorhizobium escarrei</name>
    <dbReference type="NCBI Taxonomy" id="666018"/>
    <lineage>
        <taxon>Bacteria</taxon>
        <taxon>Pseudomonadati</taxon>
        <taxon>Pseudomonadota</taxon>
        <taxon>Alphaproteobacteria</taxon>
        <taxon>Hyphomicrobiales</taxon>
        <taxon>Phyllobacteriaceae</taxon>
        <taxon>Mesorhizobium</taxon>
    </lineage>
</organism>
<name>A0ABN8JW88_9HYPH</name>
<comment type="caution">
    <text evidence="1">The sequence shown here is derived from an EMBL/GenBank/DDBJ whole genome shotgun (WGS) entry which is preliminary data.</text>
</comment>
<sequence>MAGTFSYFQVHTYRGPGPHDEIALANKIAGRQASRFAVWAQVNFPAPKEGAESGVAA</sequence>
<protein>
    <submittedName>
        <fullName evidence="1">Uncharacterized protein</fullName>
    </submittedName>
</protein>
<proteinExistence type="predicted"/>
<keyword evidence="2" id="KW-1185">Reference proteome</keyword>
<gene>
    <name evidence="1" type="ORF">MES5069_30206</name>
</gene>
<reference evidence="1 2" key="1">
    <citation type="submission" date="2022-03" db="EMBL/GenBank/DDBJ databases">
        <authorList>
            <person name="Brunel B."/>
        </authorList>
    </citation>
    <scope>NUCLEOTIDE SEQUENCE [LARGE SCALE GENOMIC DNA]</scope>
    <source>
        <strain evidence="1">STM5069sample</strain>
    </source>
</reference>
<dbReference type="Proteomes" id="UP001153050">
    <property type="component" value="Unassembled WGS sequence"/>
</dbReference>